<dbReference type="InterPro" id="IPR038459">
    <property type="entry name" value="MT_TRM10-typ_sf"/>
</dbReference>
<dbReference type="GO" id="GO:0002939">
    <property type="term" value="P:tRNA N1-guanine methylation"/>
    <property type="evidence" value="ECO:0007669"/>
    <property type="project" value="TreeGrafter"/>
</dbReference>
<dbReference type="Gene3D" id="1.10.10.1460">
    <property type="match status" value="1"/>
</dbReference>
<keyword evidence="12" id="KW-1133">Transmembrane helix</keyword>
<feature type="region of interest" description="Disordered" evidence="11">
    <location>
        <begin position="94"/>
        <end position="169"/>
    </location>
</feature>
<dbReference type="Proteomes" id="UP000018144">
    <property type="component" value="Unassembled WGS sequence"/>
</dbReference>
<dbReference type="InterPro" id="IPR007356">
    <property type="entry name" value="tRNA_m1G_MeTrfase_euk"/>
</dbReference>
<feature type="compositionally biased region" description="Basic and acidic residues" evidence="11">
    <location>
        <begin position="302"/>
        <end position="323"/>
    </location>
</feature>
<evidence type="ECO:0000256" key="11">
    <source>
        <dbReference type="SAM" id="MobiDB-lite"/>
    </source>
</evidence>
<feature type="region of interest" description="Disordered" evidence="11">
    <location>
        <begin position="21"/>
        <end position="54"/>
    </location>
</feature>
<dbReference type="Pfam" id="PF06212">
    <property type="entry name" value="GRIM-19"/>
    <property type="match status" value="1"/>
</dbReference>
<dbReference type="InterPro" id="IPR009346">
    <property type="entry name" value="GRIM-19"/>
</dbReference>
<evidence type="ECO:0000256" key="6">
    <source>
        <dbReference type="ARBA" id="ARBA00022691"/>
    </source>
</evidence>
<evidence type="ECO:0000256" key="9">
    <source>
        <dbReference type="ARBA" id="ARBA00032166"/>
    </source>
</evidence>
<feature type="compositionally biased region" description="Polar residues" evidence="11">
    <location>
        <begin position="141"/>
        <end position="160"/>
    </location>
</feature>
<feature type="compositionally biased region" description="Acidic residues" evidence="11">
    <location>
        <begin position="866"/>
        <end position="889"/>
    </location>
</feature>
<feature type="domain" description="SAM-dependent MTase TRM10-type" evidence="13">
    <location>
        <begin position="670"/>
        <end position="858"/>
    </location>
</feature>
<evidence type="ECO:0000256" key="7">
    <source>
        <dbReference type="ARBA" id="ARBA00023242"/>
    </source>
</evidence>
<feature type="compositionally biased region" description="Low complexity" evidence="11">
    <location>
        <begin position="103"/>
        <end position="133"/>
    </location>
</feature>
<feature type="compositionally biased region" description="Basic and acidic residues" evidence="11">
    <location>
        <begin position="615"/>
        <end position="633"/>
    </location>
</feature>
<evidence type="ECO:0000313" key="15">
    <source>
        <dbReference type="Proteomes" id="UP000018144"/>
    </source>
</evidence>
<proteinExistence type="predicted"/>
<dbReference type="AlphaFoldDB" id="U4LBF4"/>
<evidence type="ECO:0000256" key="10">
    <source>
        <dbReference type="ARBA" id="ARBA00048434"/>
    </source>
</evidence>
<feature type="transmembrane region" description="Helical" evidence="12">
    <location>
        <begin position="905"/>
        <end position="926"/>
    </location>
</feature>
<dbReference type="GO" id="GO:0052905">
    <property type="term" value="F:tRNA (guanosine(9)-N1)-methyltransferase activity"/>
    <property type="evidence" value="ECO:0007669"/>
    <property type="project" value="UniProtKB-EC"/>
</dbReference>
<reference evidence="14 15" key="1">
    <citation type="journal article" date="2013" name="PLoS Genet.">
        <title>The genome and development-dependent transcriptomes of Pyronema confluens: a window into fungal evolution.</title>
        <authorList>
            <person name="Traeger S."/>
            <person name="Altegoer F."/>
            <person name="Freitag M."/>
            <person name="Gabaldon T."/>
            <person name="Kempken F."/>
            <person name="Kumar A."/>
            <person name="Marcet-Houben M."/>
            <person name="Poggeler S."/>
            <person name="Stajich J.E."/>
            <person name="Nowrousian M."/>
        </authorList>
    </citation>
    <scope>NUCLEOTIDE SEQUENCE [LARGE SCALE GENOMIC DNA]</scope>
    <source>
        <strain evidence="15">CBS 100304</strain>
        <tissue evidence="14">Vegetative mycelium</tissue>
    </source>
</reference>
<feature type="compositionally biased region" description="Basic residues" evidence="11">
    <location>
        <begin position="374"/>
        <end position="388"/>
    </location>
</feature>
<feature type="region of interest" description="Disordered" evidence="11">
    <location>
        <begin position="860"/>
        <end position="895"/>
    </location>
</feature>
<dbReference type="PANTHER" id="PTHR13563">
    <property type="entry name" value="TRNA (GUANINE-9-) METHYLTRANSFERASE"/>
    <property type="match status" value="1"/>
</dbReference>
<evidence type="ECO:0000256" key="8">
    <source>
        <dbReference type="ARBA" id="ARBA00031792"/>
    </source>
</evidence>
<evidence type="ECO:0000256" key="3">
    <source>
        <dbReference type="ARBA" id="ARBA00020451"/>
    </source>
</evidence>
<evidence type="ECO:0000313" key="14">
    <source>
        <dbReference type="EMBL" id="CCX16527.1"/>
    </source>
</evidence>
<dbReference type="Pfam" id="PF11719">
    <property type="entry name" value="Drc1-Sld2"/>
    <property type="match status" value="1"/>
</dbReference>
<evidence type="ECO:0000259" key="13">
    <source>
        <dbReference type="PROSITE" id="PS51675"/>
    </source>
</evidence>
<feature type="compositionally biased region" description="Basic and acidic residues" evidence="11">
    <location>
        <begin position="332"/>
        <end position="342"/>
    </location>
</feature>
<dbReference type="PANTHER" id="PTHR13563:SF13">
    <property type="entry name" value="TRNA METHYLTRANSFERASE 10 HOMOLOG A"/>
    <property type="match status" value="1"/>
</dbReference>
<comment type="subcellular location">
    <subcellularLocation>
        <location evidence="1">Nucleus</location>
    </subcellularLocation>
</comment>
<dbReference type="CDD" id="cd18089">
    <property type="entry name" value="SPOUT_Trm10-like"/>
    <property type="match status" value="1"/>
</dbReference>
<dbReference type="STRING" id="1076935.U4LBF4"/>
<keyword evidence="12" id="KW-0472">Membrane</keyword>
<feature type="region of interest" description="Disordered" evidence="11">
    <location>
        <begin position="546"/>
        <end position="668"/>
    </location>
</feature>
<dbReference type="EC" id="2.1.1.221" evidence="2"/>
<evidence type="ECO:0000256" key="4">
    <source>
        <dbReference type="ARBA" id="ARBA00022603"/>
    </source>
</evidence>
<dbReference type="GO" id="GO:0005634">
    <property type="term" value="C:nucleus"/>
    <property type="evidence" value="ECO:0007669"/>
    <property type="project" value="UniProtKB-SubCell"/>
</dbReference>
<dbReference type="EMBL" id="HF936418">
    <property type="protein sequence ID" value="CCX16527.1"/>
    <property type="molecule type" value="Genomic_DNA"/>
</dbReference>
<feature type="region of interest" description="Disordered" evidence="11">
    <location>
        <begin position="207"/>
        <end position="497"/>
    </location>
</feature>
<dbReference type="GO" id="GO:0006260">
    <property type="term" value="P:DNA replication"/>
    <property type="evidence" value="ECO:0007669"/>
    <property type="project" value="InterPro"/>
</dbReference>
<keyword evidence="12" id="KW-0812">Transmembrane</keyword>
<keyword evidence="6" id="KW-0949">S-adenosyl-L-methionine</keyword>
<feature type="compositionally biased region" description="Low complexity" evidence="11">
    <location>
        <begin position="546"/>
        <end position="574"/>
    </location>
</feature>
<dbReference type="GO" id="GO:0000049">
    <property type="term" value="F:tRNA binding"/>
    <property type="evidence" value="ECO:0007669"/>
    <property type="project" value="TreeGrafter"/>
</dbReference>
<comment type="catalytic activity">
    <reaction evidence="10">
        <text>guanosine(9) in tRNA + S-adenosyl-L-methionine = N(1)-methylguanosine(9) in tRNA + S-adenosyl-L-homocysteine + H(+)</text>
        <dbReference type="Rhea" id="RHEA:43156"/>
        <dbReference type="Rhea" id="RHEA-COMP:10367"/>
        <dbReference type="Rhea" id="RHEA-COMP:10368"/>
        <dbReference type="ChEBI" id="CHEBI:15378"/>
        <dbReference type="ChEBI" id="CHEBI:57856"/>
        <dbReference type="ChEBI" id="CHEBI:59789"/>
        <dbReference type="ChEBI" id="CHEBI:73542"/>
        <dbReference type="ChEBI" id="CHEBI:74269"/>
        <dbReference type="EC" id="2.1.1.221"/>
    </reaction>
</comment>
<dbReference type="eggNOG" id="KOG2967">
    <property type="taxonomic scope" value="Eukaryota"/>
</dbReference>
<dbReference type="InterPro" id="IPR028564">
    <property type="entry name" value="MT_TRM10-typ"/>
</dbReference>
<feature type="compositionally biased region" description="Acidic residues" evidence="11">
    <location>
        <begin position="436"/>
        <end position="452"/>
    </location>
</feature>
<evidence type="ECO:0000256" key="12">
    <source>
        <dbReference type="SAM" id="Phobius"/>
    </source>
</evidence>
<keyword evidence="4 14" id="KW-0489">Methyltransferase</keyword>
<dbReference type="InterPro" id="IPR021110">
    <property type="entry name" value="DNA_rep_checkpnt_protein"/>
</dbReference>
<name>U4LBF4_PYROM</name>
<gene>
    <name evidence="14" type="ORF">PCON_03170</name>
</gene>
<keyword evidence="5 14" id="KW-0808">Transferase</keyword>
<organism evidence="14 15">
    <name type="scientific">Pyronema omphalodes (strain CBS 100304)</name>
    <name type="common">Pyronema confluens</name>
    <dbReference type="NCBI Taxonomy" id="1076935"/>
    <lineage>
        <taxon>Eukaryota</taxon>
        <taxon>Fungi</taxon>
        <taxon>Dikarya</taxon>
        <taxon>Ascomycota</taxon>
        <taxon>Pezizomycotina</taxon>
        <taxon>Pezizomycetes</taxon>
        <taxon>Pezizales</taxon>
        <taxon>Pyronemataceae</taxon>
        <taxon>Pyronema</taxon>
    </lineage>
</organism>
<dbReference type="Gene3D" id="3.40.1280.30">
    <property type="match status" value="1"/>
</dbReference>
<dbReference type="OrthoDB" id="278300at2759"/>
<protein>
    <recommendedName>
        <fullName evidence="3">tRNA (guanine(9)-N1)-methyltransferase</fullName>
        <ecNumber evidence="2">2.1.1.221</ecNumber>
    </recommendedName>
    <alternativeName>
        <fullName evidence="9">tRNA methyltransferase 10</fullName>
    </alternativeName>
    <alternativeName>
        <fullName evidence="8">tRNA(m1G9)-methyltransferase</fullName>
    </alternativeName>
</protein>
<dbReference type="PROSITE" id="PS51675">
    <property type="entry name" value="SAM_MT_TRM10"/>
    <property type="match status" value="1"/>
</dbReference>
<evidence type="ECO:0000256" key="2">
    <source>
        <dbReference type="ARBA" id="ARBA00012797"/>
    </source>
</evidence>
<keyword evidence="15" id="KW-1185">Reference proteome</keyword>
<evidence type="ECO:0000256" key="5">
    <source>
        <dbReference type="ARBA" id="ARBA00022679"/>
    </source>
</evidence>
<keyword evidence="7" id="KW-0539">Nucleus</keyword>
<feature type="compositionally biased region" description="Low complexity" evidence="11">
    <location>
        <begin position="474"/>
        <end position="483"/>
    </location>
</feature>
<accession>U4LBF4</accession>
<feature type="compositionally biased region" description="Acidic residues" evidence="11">
    <location>
        <begin position="402"/>
        <end position="418"/>
    </location>
</feature>
<evidence type="ECO:0000256" key="1">
    <source>
        <dbReference type="ARBA" id="ARBA00004123"/>
    </source>
</evidence>
<sequence length="1015" mass="113487">MALGDSEKTRLVDLEYLSGAFSRKRKASRRAEAEMSSSQAKSDPTAEDEKHDYMQQLRQELKDFEHAYAKENGGKKPSKDAVKKDVAIAEKYKEYNRLRAGGSSKSSSAAPSKSSKSSSSSSKPTSSSTSKPTCVAPSPRKPSSTAPDISATPTKNTANSPWAGEIYESPLSVRRQRLFGRRDQVGPTPQKTGRVLGIFDSFIDVESTPPRSIHATPTKKKFEGLDRVSASPASIAKSHKDDSPFLTPRKRKLEDLKNDDPFATPTALRSWAPPAVADGEIESPKVRRPPSMPKRGLSSLLKELKEMEEHLHDDDEEALREMEAEAEGGPPPEKKKEKKGVFDEPELPPLPPGAFVEETLVDEDEGKEGEPQRVWKKKGLKRQHRRVIMRPVPAPKTKNPEAEGEEPEGPEEEEEEEQQPPSDVEYGEDPHAPPEEFSESGSDFEDVDSEGDGESKAKKAKKTPKAADKKKAPAAKGVVAEKATTAKGPARKINPNATSHMNFQKLNIKNKNTYPHSLKMSRACVTQHFMPHQIVALCPVPGIEAPPSETTAAPEPTASIPESVASTSAASPENPEAENERPENPLYPKKPREVVLGPDGQPLSRNQQKKLMRQKRFDETREQWKQQKRDKAKALKIRKREAKAAAADAAPGEKRGAPEDEDEEVAKRMKTNEPVKKVVEDITLIMDCGFDELMTDKEIKSMSSQLTRCYSANRASPHQFKMHVSSLNKRLLHRYQTVLMNQHLKYKGITFSEEPYAIDDSLVYLTADSENTIEELEIGKKYIIGGIVDRNRHKMLCFNKAKEQNIPTARLPIGQYLQMASRQVLTTNQVVEIMLEWLNERDWQKAFVKVIPQRKMWKVKGKGGAEGEEGEEEDGEGEGEEDEEEENAEEQAAARNLPFRGFRPGTYLIAMGAISAYGCYVAMQGIKEKREMAREKIWTRIHLTPMLQAEADRDDVRRYFAAQAREKELMKDVEGWKGGSVYNSDRFVRPTYTITPPDNSCISHEDYAKIIADRS</sequence>